<dbReference type="Proteomes" id="UP000823941">
    <property type="component" value="Chromosome 19"/>
</dbReference>
<comment type="caution">
    <text evidence="4">The sequence shown here is derived from an EMBL/GenBank/DDBJ whole genome shotgun (WGS) entry which is preliminary data.</text>
</comment>
<dbReference type="Proteomes" id="UP000823941">
    <property type="component" value="Chromosome 9"/>
</dbReference>
<dbReference type="Pfam" id="PF03564">
    <property type="entry name" value="DUF1759"/>
    <property type="match status" value="1"/>
</dbReference>
<dbReference type="Proteomes" id="UP000823941">
    <property type="component" value="Chromosome 21"/>
</dbReference>
<evidence type="ECO:0000313" key="3">
    <source>
        <dbReference type="EMBL" id="KAG7302840.1"/>
    </source>
</evidence>
<evidence type="ECO:0000313" key="4">
    <source>
        <dbReference type="EMBL" id="KAG7308133.1"/>
    </source>
</evidence>
<keyword evidence="5" id="KW-1185">Reference proteome</keyword>
<accession>A0ABQ7QSV3</accession>
<dbReference type="Proteomes" id="UP000823941">
    <property type="component" value="Chromosome 17"/>
</dbReference>
<dbReference type="EMBL" id="JAHIBW010000021">
    <property type="protein sequence ID" value="KAG7300124.1"/>
    <property type="molecule type" value="Genomic_DNA"/>
</dbReference>
<evidence type="ECO:0000313" key="2">
    <source>
        <dbReference type="EMBL" id="KAG7301766.1"/>
    </source>
</evidence>
<evidence type="ECO:0000313" key="1">
    <source>
        <dbReference type="EMBL" id="KAG7300124.1"/>
    </source>
</evidence>
<organism evidence="4 5">
    <name type="scientific">Plutella xylostella</name>
    <name type="common">Diamondback moth</name>
    <name type="synonym">Plutella maculipennis</name>
    <dbReference type="NCBI Taxonomy" id="51655"/>
    <lineage>
        <taxon>Eukaryota</taxon>
        <taxon>Metazoa</taxon>
        <taxon>Ecdysozoa</taxon>
        <taxon>Arthropoda</taxon>
        <taxon>Hexapoda</taxon>
        <taxon>Insecta</taxon>
        <taxon>Pterygota</taxon>
        <taxon>Neoptera</taxon>
        <taxon>Endopterygota</taxon>
        <taxon>Lepidoptera</taxon>
        <taxon>Glossata</taxon>
        <taxon>Ditrysia</taxon>
        <taxon>Yponomeutoidea</taxon>
        <taxon>Plutellidae</taxon>
        <taxon>Plutella</taxon>
    </lineage>
</organism>
<dbReference type="InterPro" id="IPR005312">
    <property type="entry name" value="DUF1759"/>
</dbReference>
<proteinExistence type="predicted"/>
<dbReference type="EMBL" id="JAHIBW010000019">
    <property type="protein sequence ID" value="KAG7301766.1"/>
    <property type="molecule type" value="Genomic_DNA"/>
</dbReference>
<reference evidence="4 5" key="1">
    <citation type="submission" date="2021-06" db="EMBL/GenBank/DDBJ databases">
        <title>A haploid diamondback moth (Plutella xylostella L.) genome assembly resolves 31 chromosomes and identifies a diamide resistance mutation.</title>
        <authorList>
            <person name="Ward C.M."/>
            <person name="Perry K.D."/>
            <person name="Baker G."/>
            <person name="Powis K."/>
            <person name="Heckel D.G."/>
            <person name="Baxter S.W."/>
        </authorList>
    </citation>
    <scope>NUCLEOTIDE SEQUENCE [LARGE SCALE GENOMIC DNA]</scope>
    <source>
        <strain evidence="4 5">LV</strain>
        <tissue evidence="4">Single pupa</tissue>
    </source>
</reference>
<evidence type="ECO:0000313" key="5">
    <source>
        <dbReference type="Proteomes" id="UP000823941"/>
    </source>
</evidence>
<name>A0ABQ7QSV3_PLUXY</name>
<dbReference type="EMBL" id="JAHIBW010000017">
    <property type="protein sequence ID" value="KAG7302840.1"/>
    <property type="molecule type" value="Genomic_DNA"/>
</dbReference>
<dbReference type="EMBL" id="JAHIBW010000009">
    <property type="protein sequence ID" value="KAG7308133.1"/>
    <property type="molecule type" value="Genomic_DNA"/>
</dbReference>
<gene>
    <name evidence="4" type="ORF">JYU34_006795</name>
    <name evidence="3" type="ORF">JYU34_012820</name>
    <name evidence="2" type="ORF">JYU34_014778</name>
    <name evidence="1" type="ORF">JYU34_015669</name>
</gene>
<protein>
    <submittedName>
        <fullName evidence="4">Uncharacterized protein</fullName>
    </submittedName>
</protein>
<sequence length="119" mass="13247">MEGYSNASSLRQLISQVKQNIAALKNLGEAVDQWDNVMVCLLIRKIDSESSKAYYLQHNNNAKPTLSEFLTFLEQRAFALESMEGKRETQSVSMPRKLQVSNVVVKEAKCLYCGASAAA</sequence>